<dbReference type="GO" id="GO:0042795">
    <property type="term" value="P:snRNA transcription by RNA polymerase II"/>
    <property type="evidence" value="ECO:0007669"/>
    <property type="project" value="TreeGrafter"/>
</dbReference>
<evidence type="ECO:0000313" key="1">
    <source>
        <dbReference type="Proteomes" id="UP000504635"/>
    </source>
</evidence>
<dbReference type="AlphaFoldDB" id="A0A6J2X8P8"/>
<dbReference type="Proteomes" id="UP000504635">
    <property type="component" value="Unplaced"/>
</dbReference>
<dbReference type="Pfam" id="PF09808">
    <property type="entry name" value="SNAPC1"/>
    <property type="match status" value="1"/>
</dbReference>
<keyword evidence="1" id="KW-1185">Reference proteome</keyword>
<dbReference type="KEGG" id="soy:115876065"/>
<protein>
    <submittedName>
        <fullName evidence="2">snRNA-activating protein complex subunit 1-like</fullName>
    </submittedName>
</protein>
<dbReference type="GeneID" id="115876065"/>
<name>A0A6J2X8P8_SITOR</name>
<gene>
    <name evidence="2" type="primary">LOC115876065</name>
</gene>
<dbReference type="RefSeq" id="XP_030747608.1">
    <property type="nucleotide sequence ID" value="XM_030891748.1"/>
</dbReference>
<dbReference type="GO" id="GO:0042796">
    <property type="term" value="P:snRNA transcription by RNA polymerase III"/>
    <property type="evidence" value="ECO:0007669"/>
    <property type="project" value="TreeGrafter"/>
</dbReference>
<dbReference type="PANTHER" id="PTHR15131:SF3">
    <property type="entry name" value="SNRNA-ACTIVATING PROTEIN COMPLEX SUBUNIT 1"/>
    <property type="match status" value="1"/>
</dbReference>
<proteinExistence type="predicted"/>
<sequence length="295" mass="34041">MEKANSSVPKPRKTSVLSNYEISVSIAFKRDCEVFLVEFAKQKTLSYAKFANIWQLKNMSYIFADQTYVSLLKTLCEECFAILTQCIIHQKNVYMKIGALYLLYGLYYKQPIEGMVKIRVSYDEYTIIKDLMDEMAKEKYMEPLFIFAKLKADVAFNYVGCSMPRSIRFIKNTKKAFTAHTLNANFGENPLSKFEGILQDESVVKLQDTCKRYEMALKKNSSIYPNIDQFKSTIMDDLNAAHKKLFSEDHSTPSEQIETDLKILNSRQEIKLRALKSENATYRGAKQVLTAIDLE</sequence>
<reference evidence="2" key="1">
    <citation type="submission" date="2025-08" db="UniProtKB">
        <authorList>
            <consortium name="RefSeq"/>
        </authorList>
    </citation>
    <scope>IDENTIFICATION</scope>
    <source>
        <tissue evidence="2">Gonads</tissue>
    </source>
</reference>
<evidence type="ECO:0000313" key="2">
    <source>
        <dbReference type="RefSeq" id="XP_030747608.1"/>
    </source>
</evidence>
<dbReference type="InterPro" id="IPR019188">
    <property type="entry name" value="SNAPC1"/>
</dbReference>
<dbReference type="GO" id="GO:0019185">
    <property type="term" value="C:snRNA-activating protein complex"/>
    <property type="evidence" value="ECO:0007669"/>
    <property type="project" value="TreeGrafter"/>
</dbReference>
<dbReference type="GO" id="GO:0043565">
    <property type="term" value="F:sequence-specific DNA binding"/>
    <property type="evidence" value="ECO:0007669"/>
    <property type="project" value="TreeGrafter"/>
</dbReference>
<dbReference type="OrthoDB" id="20127at2759"/>
<accession>A0A6J2X8P8</accession>
<organism evidence="1 2">
    <name type="scientific">Sitophilus oryzae</name>
    <name type="common">Rice weevil</name>
    <name type="synonym">Curculio oryzae</name>
    <dbReference type="NCBI Taxonomy" id="7048"/>
    <lineage>
        <taxon>Eukaryota</taxon>
        <taxon>Metazoa</taxon>
        <taxon>Ecdysozoa</taxon>
        <taxon>Arthropoda</taxon>
        <taxon>Hexapoda</taxon>
        <taxon>Insecta</taxon>
        <taxon>Pterygota</taxon>
        <taxon>Neoptera</taxon>
        <taxon>Endopterygota</taxon>
        <taxon>Coleoptera</taxon>
        <taxon>Polyphaga</taxon>
        <taxon>Cucujiformia</taxon>
        <taxon>Curculionidae</taxon>
        <taxon>Dryophthorinae</taxon>
        <taxon>Sitophilus</taxon>
    </lineage>
</organism>
<dbReference type="PANTHER" id="PTHR15131">
    <property type="entry name" value="SMALL NUCLEAR RNA ACTIVATING COMPLEX, POLYPEPTIDE 1"/>
    <property type="match status" value="1"/>
</dbReference>
<dbReference type="InParanoid" id="A0A6J2X8P8"/>